<reference evidence="1" key="1">
    <citation type="journal article" date="2020" name="Stud. Mycol.">
        <title>101 Dothideomycetes genomes: a test case for predicting lifestyles and emergence of pathogens.</title>
        <authorList>
            <person name="Haridas S."/>
            <person name="Albert R."/>
            <person name="Binder M."/>
            <person name="Bloem J."/>
            <person name="Labutti K."/>
            <person name="Salamov A."/>
            <person name="Andreopoulos B."/>
            <person name="Baker S."/>
            <person name="Barry K."/>
            <person name="Bills G."/>
            <person name="Bluhm B."/>
            <person name="Cannon C."/>
            <person name="Castanera R."/>
            <person name="Culley D."/>
            <person name="Daum C."/>
            <person name="Ezra D."/>
            <person name="Gonzalez J."/>
            <person name="Henrissat B."/>
            <person name="Kuo A."/>
            <person name="Liang C."/>
            <person name="Lipzen A."/>
            <person name="Lutzoni F."/>
            <person name="Magnuson J."/>
            <person name="Mondo S."/>
            <person name="Nolan M."/>
            <person name="Ohm R."/>
            <person name="Pangilinan J."/>
            <person name="Park H.-J."/>
            <person name="Ramirez L."/>
            <person name="Alfaro M."/>
            <person name="Sun H."/>
            <person name="Tritt A."/>
            <person name="Yoshinaga Y."/>
            <person name="Zwiers L.-H."/>
            <person name="Turgeon B."/>
            <person name="Goodwin S."/>
            <person name="Spatafora J."/>
            <person name="Crous P."/>
            <person name="Grigoriev I."/>
        </authorList>
    </citation>
    <scope>NUCLEOTIDE SEQUENCE</scope>
    <source>
        <strain evidence="1">CBS 122681</strain>
    </source>
</reference>
<dbReference type="AlphaFoldDB" id="A0A6A6TJG0"/>
<dbReference type="EMBL" id="MU004309">
    <property type="protein sequence ID" value="KAF2659103.1"/>
    <property type="molecule type" value="Genomic_DNA"/>
</dbReference>
<name>A0A6A6TJG0_9PLEO</name>
<gene>
    <name evidence="1" type="ORF">K491DRAFT_215817</name>
</gene>
<dbReference type="Proteomes" id="UP000799324">
    <property type="component" value="Unassembled WGS sequence"/>
</dbReference>
<evidence type="ECO:0000313" key="1">
    <source>
        <dbReference type="EMBL" id="KAF2659103.1"/>
    </source>
</evidence>
<proteinExistence type="predicted"/>
<accession>A0A6A6TJG0</accession>
<organism evidence="1 2">
    <name type="scientific">Lophiostoma macrostomum CBS 122681</name>
    <dbReference type="NCBI Taxonomy" id="1314788"/>
    <lineage>
        <taxon>Eukaryota</taxon>
        <taxon>Fungi</taxon>
        <taxon>Dikarya</taxon>
        <taxon>Ascomycota</taxon>
        <taxon>Pezizomycotina</taxon>
        <taxon>Dothideomycetes</taxon>
        <taxon>Pleosporomycetidae</taxon>
        <taxon>Pleosporales</taxon>
        <taxon>Lophiostomataceae</taxon>
        <taxon>Lophiostoma</taxon>
    </lineage>
</organism>
<evidence type="ECO:0000313" key="2">
    <source>
        <dbReference type="Proteomes" id="UP000799324"/>
    </source>
</evidence>
<keyword evidence="2" id="KW-1185">Reference proteome</keyword>
<dbReference type="OrthoDB" id="3786030at2759"/>
<protein>
    <submittedName>
        <fullName evidence="1">Uncharacterized protein</fullName>
    </submittedName>
</protein>
<sequence length="428" mass="49505">MTMETALLHLGCLEFAINEHLQEGALLNLNEIHTLFAPSNWLPVPTEELCHQAYMNMRPALALATKLITSKEMMNWWMHALYGNLSRHKKSGRIYLADDYRELDTKQAKLEVDAKFSEVAEKIRFYWMPPVCIDRKESLAGMASYSPYDVMSHLDEAQFPTDHSETGRFLPTIGLDVQFLHHLVHSPGTPALSHGSNLRLQFYIAIVLVHELAHVIWMMVSWKHSIEPYFYLNDDMPEAGYSWENHVFGCHVSPYPFDRERIGPVCSSSFDEIAAFPSIYIPQPMAWVRMWFLEETWKDLHAHRAKMQPTVHHKLPDCYQGVFFADRYSRRANIWVRVLYKDRKAYAVQGSKVLDQEAESGKLAVAIRLGTVPPKQSLAKWFEITRVRDVQRAKERGWPDEEFHVGRSRDYELSCYDGKGTPLGDDDT</sequence>